<dbReference type="EMBL" id="JAABNT010000023">
    <property type="protein sequence ID" value="NEK24818.1"/>
    <property type="molecule type" value="Genomic_DNA"/>
</dbReference>
<reference evidence="1 2" key="1">
    <citation type="submission" date="2020-01" db="EMBL/GenBank/DDBJ databases">
        <title>Sulfitobacter sediminilitoris sp. nov., isolated from a tidal flat.</title>
        <authorList>
            <person name="Park S."/>
            <person name="Yoon J.-H."/>
        </authorList>
    </citation>
    <scope>NUCLEOTIDE SEQUENCE [LARGE SCALE GENOMIC DNA]</scope>
    <source>
        <strain evidence="1 2">JBTF-M27</strain>
    </source>
</reference>
<proteinExistence type="predicted"/>
<gene>
    <name evidence="1" type="ORF">GV827_20825</name>
</gene>
<accession>A0A6P0CHN4</accession>
<keyword evidence="2" id="KW-1185">Reference proteome</keyword>
<evidence type="ECO:0000313" key="2">
    <source>
        <dbReference type="Proteomes" id="UP000468591"/>
    </source>
</evidence>
<organism evidence="1 2">
    <name type="scientific">Sulfitobacter sediminilitoris</name>
    <dbReference type="NCBI Taxonomy" id="2698830"/>
    <lineage>
        <taxon>Bacteria</taxon>
        <taxon>Pseudomonadati</taxon>
        <taxon>Pseudomonadota</taxon>
        <taxon>Alphaproteobacteria</taxon>
        <taxon>Rhodobacterales</taxon>
        <taxon>Roseobacteraceae</taxon>
        <taxon>Sulfitobacter</taxon>
    </lineage>
</organism>
<protein>
    <submittedName>
        <fullName evidence="1">Uncharacterized protein</fullName>
    </submittedName>
</protein>
<dbReference type="Proteomes" id="UP000468591">
    <property type="component" value="Unassembled WGS sequence"/>
</dbReference>
<sequence>MAAADIFFETEMRIGYVAQLRRWIGQRAAMHAQEAEETRARLDFILETMDSHPEFFSSEEAVRCSALYFSGRF</sequence>
<name>A0A6P0CHN4_9RHOB</name>
<comment type="caution">
    <text evidence="1">The sequence shown here is derived from an EMBL/GenBank/DDBJ whole genome shotgun (WGS) entry which is preliminary data.</text>
</comment>
<evidence type="ECO:0000313" key="1">
    <source>
        <dbReference type="EMBL" id="NEK24818.1"/>
    </source>
</evidence>
<dbReference type="RefSeq" id="WP_164355796.1">
    <property type="nucleotide sequence ID" value="NZ_JAABNT010000023.1"/>
</dbReference>
<dbReference type="AlphaFoldDB" id="A0A6P0CHN4"/>